<sequence length="178" mass="20526">MIPFMESREKACSKSYGPNAEKPNLSEQEFQLKRQQLLNSLRLSSVEAAALERATTEQKSSRLWREELRKWLTTSDFGVVCCRKESTSCQNIVKNKYSHFLSAAMKYDQDNEDNAVRVLQESFNLKVWHCGLFVNWNIGYLVASPDGLIDDGIVEVKCPALWKDLTPDESIRMKFFSF</sequence>
<evidence type="ECO:0000313" key="3">
    <source>
        <dbReference type="Proteomes" id="UP000499080"/>
    </source>
</evidence>
<dbReference type="PANTHER" id="PTHR46609">
    <property type="entry name" value="EXONUCLEASE, PHAGE-TYPE/RECB, C-TERMINAL DOMAIN-CONTAINING PROTEIN"/>
    <property type="match status" value="1"/>
</dbReference>
<dbReference type="AlphaFoldDB" id="A0A4Y2NUE8"/>
<dbReference type="SUPFAM" id="SSF52980">
    <property type="entry name" value="Restriction endonuclease-like"/>
    <property type="match status" value="1"/>
</dbReference>
<dbReference type="Gene3D" id="3.90.320.10">
    <property type="match status" value="1"/>
</dbReference>
<accession>A0A4Y2NUE8</accession>
<dbReference type="Proteomes" id="UP000499080">
    <property type="component" value="Unassembled WGS sequence"/>
</dbReference>
<dbReference type="InterPro" id="IPR011604">
    <property type="entry name" value="PDDEXK-like_dom_sf"/>
</dbReference>
<protein>
    <submittedName>
        <fullName evidence="2">Uncharacterized protein</fullName>
    </submittedName>
</protein>
<organism evidence="2 3">
    <name type="scientific">Araneus ventricosus</name>
    <name type="common">Orbweaver spider</name>
    <name type="synonym">Epeira ventricosa</name>
    <dbReference type="NCBI Taxonomy" id="182803"/>
    <lineage>
        <taxon>Eukaryota</taxon>
        <taxon>Metazoa</taxon>
        <taxon>Ecdysozoa</taxon>
        <taxon>Arthropoda</taxon>
        <taxon>Chelicerata</taxon>
        <taxon>Arachnida</taxon>
        <taxon>Araneae</taxon>
        <taxon>Araneomorphae</taxon>
        <taxon>Entelegynae</taxon>
        <taxon>Araneoidea</taxon>
        <taxon>Araneidae</taxon>
        <taxon>Araneus</taxon>
    </lineage>
</organism>
<dbReference type="EMBL" id="BGPR01009844">
    <property type="protein sequence ID" value="GBN42654.1"/>
    <property type="molecule type" value="Genomic_DNA"/>
</dbReference>
<keyword evidence="3" id="KW-1185">Reference proteome</keyword>
<gene>
    <name evidence="2" type="ORF">AVEN_134328_1</name>
</gene>
<evidence type="ECO:0000256" key="1">
    <source>
        <dbReference type="SAM" id="MobiDB-lite"/>
    </source>
</evidence>
<dbReference type="OrthoDB" id="6436183at2759"/>
<dbReference type="InterPro" id="IPR011335">
    <property type="entry name" value="Restrct_endonuc-II-like"/>
</dbReference>
<name>A0A4Y2NUE8_ARAVE</name>
<feature type="compositionally biased region" description="Basic and acidic residues" evidence="1">
    <location>
        <begin position="1"/>
        <end position="12"/>
    </location>
</feature>
<evidence type="ECO:0000313" key="2">
    <source>
        <dbReference type="EMBL" id="GBN42654.1"/>
    </source>
</evidence>
<dbReference type="PANTHER" id="PTHR46609:SF8">
    <property type="entry name" value="YQAJ VIRAL RECOMBINASE DOMAIN-CONTAINING PROTEIN"/>
    <property type="match status" value="1"/>
</dbReference>
<dbReference type="InterPro" id="IPR051703">
    <property type="entry name" value="NF-kappa-B_Signaling_Reg"/>
</dbReference>
<reference evidence="2 3" key="1">
    <citation type="journal article" date="2019" name="Sci. Rep.">
        <title>Orb-weaving spider Araneus ventricosus genome elucidates the spidroin gene catalogue.</title>
        <authorList>
            <person name="Kono N."/>
            <person name="Nakamura H."/>
            <person name="Ohtoshi R."/>
            <person name="Moran D.A.P."/>
            <person name="Shinohara A."/>
            <person name="Yoshida Y."/>
            <person name="Fujiwara M."/>
            <person name="Mori M."/>
            <person name="Tomita M."/>
            <person name="Arakawa K."/>
        </authorList>
    </citation>
    <scope>NUCLEOTIDE SEQUENCE [LARGE SCALE GENOMIC DNA]</scope>
</reference>
<dbReference type="GO" id="GO:0006281">
    <property type="term" value="P:DNA repair"/>
    <property type="evidence" value="ECO:0007669"/>
    <property type="project" value="UniProtKB-ARBA"/>
</dbReference>
<proteinExistence type="predicted"/>
<comment type="caution">
    <text evidence="2">The sequence shown here is derived from an EMBL/GenBank/DDBJ whole genome shotgun (WGS) entry which is preliminary data.</text>
</comment>
<feature type="region of interest" description="Disordered" evidence="1">
    <location>
        <begin position="1"/>
        <end position="24"/>
    </location>
</feature>